<reference evidence="5 6" key="1">
    <citation type="submission" date="2021-03" db="EMBL/GenBank/DDBJ databases">
        <title>novel species isolated from a fishpond in China.</title>
        <authorList>
            <person name="Lu H."/>
            <person name="Cai Z."/>
        </authorList>
    </citation>
    <scope>NUCLEOTIDE SEQUENCE [LARGE SCALE GENOMIC DNA]</scope>
    <source>
        <strain evidence="5 6">Y57</strain>
    </source>
</reference>
<accession>A0ABS3CUN2</accession>
<evidence type="ECO:0000259" key="4">
    <source>
        <dbReference type="SMART" id="SM00479"/>
    </source>
</evidence>
<evidence type="ECO:0000313" key="5">
    <source>
        <dbReference type="EMBL" id="MBN7819856.1"/>
    </source>
</evidence>
<evidence type="ECO:0000256" key="3">
    <source>
        <dbReference type="ARBA" id="ARBA00022839"/>
    </source>
</evidence>
<keyword evidence="6" id="KW-1185">Reference proteome</keyword>
<dbReference type="PANTHER" id="PTHR30231">
    <property type="entry name" value="DNA POLYMERASE III SUBUNIT EPSILON"/>
    <property type="match status" value="1"/>
</dbReference>
<dbReference type="Gene3D" id="3.30.420.10">
    <property type="entry name" value="Ribonuclease H-like superfamily/Ribonuclease H"/>
    <property type="match status" value="1"/>
</dbReference>
<feature type="domain" description="Exonuclease" evidence="4">
    <location>
        <begin position="25"/>
        <end position="201"/>
    </location>
</feature>
<organism evidence="5 6">
    <name type="scientific">Bowmanella yangjiangensis</name>
    <dbReference type="NCBI Taxonomy" id="2811230"/>
    <lineage>
        <taxon>Bacteria</taxon>
        <taxon>Pseudomonadati</taxon>
        <taxon>Pseudomonadota</taxon>
        <taxon>Gammaproteobacteria</taxon>
        <taxon>Alteromonadales</taxon>
        <taxon>Alteromonadaceae</taxon>
        <taxon>Bowmanella</taxon>
    </lineage>
</organism>
<gene>
    <name evidence="5" type="ORF">J0A65_08260</name>
</gene>
<keyword evidence="3 5" id="KW-0269">Exonuclease</keyword>
<dbReference type="Proteomes" id="UP000663992">
    <property type="component" value="Unassembled WGS sequence"/>
</dbReference>
<dbReference type="SMART" id="SM00479">
    <property type="entry name" value="EXOIII"/>
    <property type="match status" value="1"/>
</dbReference>
<dbReference type="InterPro" id="IPR036397">
    <property type="entry name" value="RNaseH_sf"/>
</dbReference>
<sequence>MSNLARHIKQWFAAKPKLADWREYRYLALDLELSSLDPNQGEILSIGWVAVKPPTIYQQQGVELLIKDPGDLGQSPVIHGLTRKQLNSGISLTDALGQLLQATSQDSDNLWLLHHAGLDVAFLRKAFENCGLPFETPRIVDTFRLEQRLLMRRGKEPQFEGLTLDKCRQRYGLDAHPAHNALEDALATAELFLCHGYQNFGKHGRSLSDLLSRP</sequence>
<dbReference type="Pfam" id="PF00929">
    <property type="entry name" value="RNase_T"/>
    <property type="match status" value="1"/>
</dbReference>
<proteinExistence type="predicted"/>
<dbReference type="CDD" id="cd06127">
    <property type="entry name" value="DEDDh"/>
    <property type="match status" value="1"/>
</dbReference>
<dbReference type="EMBL" id="JAFKCS010000006">
    <property type="protein sequence ID" value="MBN7819856.1"/>
    <property type="molecule type" value="Genomic_DNA"/>
</dbReference>
<name>A0ABS3CUN2_9ALTE</name>
<evidence type="ECO:0000256" key="1">
    <source>
        <dbReference type="ARBA" id="ARBA00022722"/>
    </source>
</evidence>
<evidence type="ECO:0000256" key="2">
    <source>
        <dbReference type="ARBA" id="ARBA00022801"/>
    </source>
</evidence>
<keyword evidence="2" id="KW-0378">Hydrolase</keyword>
<comment type="caution">
    <text evidence="5">The sequence shown here is derived from an EMBL/GenBank/DDBJ whole genome shotgun (WGS) entry which is preliminary data.</text>
</comment>
<protein>
    <submittedName>
        <fullName evidence="5">3'-5' exonuclease</fullName>
    </submittedName>
</protein>
<dbReference type="RefSeq" id="WP_206593697.1">
    <property type="nucleotide sequence ID" value="NZ_JAFKCS010000006.1"/>
</dbReference>
<keyword evidence="1" id="KW-0540">Nuclease</keyword>
<dbReference type="SUPFAM" id="SSF53098">
    <property type="entry name" value="Ribonuclease H-like"/>
    <property type="match status" value="1"/>
</dbReference>
<dbReference type="InterPro" id="IPR012337">
    <property type="entry name" value="RNaseH-like_sf"/>
</dbReference>
<evidence type="ECO:0000313" key="6">
    <source>
        <dbReference type="Proteomes" id="UP000663992"/>
    </source>
</evidence>
<dbReference type="InterPro" id="IPR013520">
    <property type="entry name" value="Ribonucl_H"/>
</dbReference>
<dbReference type="PANTHER" id="PTHR30231:SF4">
    <property type="entry name" value="PROTEIN NEN2"/>
    <property type="match status" value="1"/>
</dbReference>
<dbReference type="GO" id="GO:0004527">
    <property type="term" value="F:exonuclease activity"/>
    <property type="evidence" value="ECO:0007669"/>
    <property type="project" value="UniProtKB-KW"/>
</dbReference>